<dbReference type="Gene3D" id="2.150.10.10">
    <property type="entry name" value="Serralysin-like metalloprotease, C-terminal"/>
    <property type="match status" value="1"/>
</dbReference>
<dbReference type="PANTHER" id="PTHR45648:SF22">
    <property type="entry name" value="GDSL LIPASE_ACYLHYDROLASE FAMILY PROTEIN (AFU_ORTHOLOGUE AFUA_4G14700)"/>
    <property type="match status" value="1"/>
</dbReference>
<dbReference type="PRINTS" id="PR00313">
    <property type="entry name" value="CABNDNGRPT"/>
</dbReference>
<evidence type="ECO:0000313" key="3">
    <source>
        <dbReference type="Proteomes" id="UP000326169"/>
    </source>
</evidence>
<dbReference type="InterPro" id="IPR051058">
    <property type="entry name" value="GDSL_Est/Lipase"/>
</dbReference>
<dbReference type="PANTHER" id="PTHR45648">
    <property type="entry name" value="GDSL LIPASE/ACYLHYDROLASE FAMILY PROTEIN (AFU_ORTHOLOGUE AFUA_4G14700)"/>
    <property type="match status" value="1"/>
</dbReference>
<keyword evidence="1" id="KW-0378">Hydrolase</keyword>
<evidence type="ECO:0000256" key="1">
    <source>
        <dbReference type="ARBA" id="ARBA00022801"/>
    </source>
</evidence>
<dbReference type="InterPro" id="IPR008265">
    <property type="entry name" value="Lipase_GDSL_AS"/>
</dbReference>
<evidence type="ECO:0000313" key="2">
    <source>
        <dbReference type="EMBL" id="GCE94986.1"/>
    </source>
</evidence>
<name>A0A5M3TB02_LIMPL</name>
<dbReference type="PROSITE" id="PS01098">
    <property type="entry name" value="LIPASE_GDSL_SER"/>
    <property type="match status" value="1"/>
</dbReference>
<dbReference type="Pfam" id="PF00657">
    <property type="entry name" value="Lipase_GDSL"/>
    <property type="match status" value="1"/>
</dbReference>
<dbReference type="CDD" id="cd01846">
    <property type="entry name" value="fatty_acyltransferase_like"/>
    <property type="match status" value="1"/>
</dbReference>
<dbReference type="SUPFAM" id="SSF52266">
    <property type="entry name" value="SGNH hydrolase"/>
    <property type="match status" value="1"/>
</dbReference>
<dbReference type="RefSeq" id="WP_006617629.1">
    <property type="nucleotide sequence ID" value="NZ_BIMW01000117.1"/>
</dbReference>
<keyword evidence="3" id="KW-1185">Reference proteome</keyword>
<dbReference type="Pfam" id="PF00353">
    <property type="entry name" value="HemolysinCabind"/>
    <property type="match status" value="1"/>
</dbReference>
<dbReference type="InterPro" id="IPR001087">
    <property type="entry name" value="GDSL"/>
</dbReference>
<accession>A0A5M3TB02</accession>
<gene>
    <name evidence="2" type="ORF">NIES46_30470</name>
</gene>
<protein>
    <submittedName>
        <fullName evidence="2">Esterase</fullName>
    </submittedName>
</protein>
<dbReference type="InterPro" id="IPR011049">
    <property type="entry name" value="Serralysin-like_metalloprot_C"/>
</dbReference>
<dbReference type="InterPro" id="IPR001343">
    <property type="entry name" value="Hemolysn_Ca-bd"/>
</dbReference>
<comment type="caution">
    <text evidence="2">The sequence shown here is derived from an EMBL/GenBank/DDBJ whole genome shotgun (WGS) entry which is preliminary data.</text>
</comment>
<dbReference type="SUPFAM" id="SSF51120">
    <property type="entry name" value="beta-Roll"/>
    <property type="match status" value="1"/>
</dbReference>
<reference evidence="2 3" key="1">
    <citation type="journal article" date="2019" name="J Genomics">
        <title>The Draft Genome of a Hydrogen-producing Cyanobacterium, Arthrospira platensis NIES-46.</title>
        <authorList>
            <person name="Suzuki S."/>
            <person name="Yamaguchi H."/>
            <person name="Kawachi M."/>
        </authorList>
    </citation>
    <scope>NUCLEOTIDE SEQUENCE [LARGE SCALE GENOMIC DNA]</scope>
    <source>
        <strain evidence="2 3">NIES-46</strain>
    </source>
</reference>
<dbReference type="Proteomes" id="UP000326169">
    <property type="component" value="Unassembled WGS sequence"/>
</dbReference>
<sequence length="475" mass="51495">MLSDIITQNRLDLGLGTSGNDVIIISELPPEQLTRFSSSPLTEAIALLEGDDYIINDDPQGRILLGNQGNDTLIGHSGNDTIYGGEGNDLIIGGSGNNILSGDRGLDTLTGGDGINEFILSQSSEDQDLITDFKPGIDKLRLFRGATFSDLDIQQSDLSTVIEFNGETLATLNNVSANSLTIDDFIEALNFEEIYIFGDSLSDTGNAFIASEGQVLAGLPYFEGRASNGLLWVDYLGEKLSLNPAKFIEESPSEDGMNWAFFGANTSDLNTTAPGLFPGLQTQLQAFIAPLLASGQTANPNALYTLWAGANDYLAGRQTDVTIPVNNLTEAVTSLYQFGARDFLMLNLPQLGELPVARFNPLDPVDPFNSFNAEELNRLSREHNQGLREAVDQLNQNLLGANVTLFDVGGLFEDAIANPEQFGLTNVTDSSISFVSGTIVDNPEQYLFWDILHPTTTTHQIIASDVYEQLLIDYQ</sequence>
<dbReference type="InterPro" id="IPR036514">
    <property type="entry name" value="SGNH_hydro_sf"/>
</dbReference>
<dbReference type="Gene3D" id="3.40.50.1110">
    <property type="entry name" value="SGNH hydrolase"/>
    <property type="match status" value="1"/>
</dbReference>
<dbReference type="GeneID" id="301686083"/>
<organism evidence="2 3">
    <name type="scientific">Limnospira platensis NIES-46</name>
    <dbReference type="NCBI Taxonomy" id="1236695"/>
    <lineage>
        <taxon>Bacteria</taxon>
        <taxon>Bacillati</taxon>
        <taxon>Cyanobacteriota</taxon>
        <taxon>Cyanophyceae</taxon>
        <taxon>Oscillatoriophycideae</taxon>
        <taxon>Oscillatoriales</taxon>
        <taxon>Sirenicapillariaceae</taxon>
        <taxon>Limnospira</taxon>
    </lineage>
</organism>
<proteinExistence type="predicted"/>
<dbReference type="EMBL" id="BIMW01000117">
    <property type="protein sequence ID" value="GCE94986.1"/>
    <property type="molecule type" value="Genomic_DNA"/>
</dbReference>